<evidence type="ECO:0000313" key="1">
    <source>
        <dbReference type="EMBL" id="AZS29963.1"/>
    </source>
</evidence>
<dbReference type="OrthoDB" id="1025612at2"/>
<dbReference type="Proteomes" id="UP000270673">
    <property type="component" value="Chromosome"/>
</dbReference>
<dbReference type="InterPro" id="IPR011044">
    <property type="entry name" value="Quino_amine_DH_bsu"/>
</dbReference>
<name>A0A3S9VTW2_9BACT</name>
<reference evidence="1 2" key="1">
    <citation type="submission" date="2018-10" db="EMBL/GenBank/DDBJ databases">
        <title>Butyricimonas faecalis sp. nov., isolated from human faeces and emended description of the genus Butyricimonas.</title>
        <authorList>
            <person name="Le Roy T."/>
            <person name="Van der Smissen P."/>
            <person name="Paquot A."/>
            <person name="Delzenne N."/>
            <person name="Muccioli G."/>
            <person name="Collet J.-F."/>
            <person name="Cani P.D."/>
        </authorList>
    </citation>
    <scope>NUCLEOTIDE SEQUENCE [LARGE SCALE GENOMIC DNA]</scope>
    <source>
        <strain evidence="1 2">H184</strain>
    </source>
</reference>
<dbReference type="RefSeq" id="WP_106480682.1">
    <property type="nucleotide sequence ID" value="NZ_CP032819.1"/>
</dbReference>
<dbReference type="KEGG" id="buy:D8S85_10680"/>
<evidence type="ECO:0000313" key="2">
    <source>
        <dbReference type="Proteomes" id="UP000270673"/>
    </source>
</evidence>
<sequence>MRKIFLLFIVFYACSNESQQYIHYESFPQEKSLKGDIINLSQDLFCAFPSQIELYDSIVLILDRESPNRAVHKLSYPDFNWIGSLGEKGKGDKEYIYLTKMGIKETELYLLDPVSSKFLVYDMNVNDIYPKRVEKFSSMSSSLLSATVIDDSIIVSSDINSKKFLLFQSYSGKLLDSVLVKEKTKKKDRELTAASLYDLKLSYNNEDFLAAATKSGEVIYIYNTKTKEGNCIVGPNGFPDYGRTDDGHILLGKVEGFMDIKIYGDHIYSIFSGKSAIEAMISDSIGGKYIYVFDKLGTPVIKYKLDKEIFSFCVDVSRNILYGLDPNSENFIVRYKL</sequence>
<accession>A0A3S9VTW2</accession>
<keyword evidence="2" id="KW-1185">Reference proteome</keyword>
<proteinExistence type="predicted"/>
<protein>
    <recommendedName>
        <fullName evidence="3">6-bladed beta-propeller</fullName>
    </recommendedName>
</protein>
<dbReference type="EMBL" id="CP032819">
    <property type="protein sequence ID" value="AZS29963.1"/>
    <property type="molecule type" value="Genomic_DNA"/>
</dbReference>
<dbReference type="SUPFAM" id="SSF50969">
    <property type="entry name" value="YVTN repeat-like/Quinoprotein amine dehydrogenase"/>
    <property type="match status" value="1"/>
</dbReference>
<dbReference type="AlphaFoldDB" id="A0A3S9VTW2"/>
<dbReference type="Pfam" id="PF15869">
    <property type="entry name" value="TolB_like"/>
    <property type="match status" value="1"/>
</dbReference>
<organism evidence="1 2">
    <name type="scientific">Butyricimonas faecalis</name>
    <dbReference type="NCBI Taxonomy" id="2093856"/>
    <lineage>
        <taxon>Bacteria</taxon>
        <taxon>Pseudomonadati</taxon>
        <taxon>Bacteroidota</taxon>
        <taxon>Bacteroidia</taxon>
        <taxon>Bacteroidales</taxon>
        <taxon>Odoribacteraceae</taxon>
        <taxon>Butyricimonas</taxon>
    </lineage>
</organism>
<gene>
    <name evidence="1" type="ORF">D8S85_10680</name>
</gene>
<evidence type="ECO:0008006" key="3">
    <source>
        <dbReference type="Google" id="ProtNLM"/>
    </source>
</evidence>